<dbReference type="Pfam" id="PF01381">
    <property type="entry name" value="HTH_3"/>
    <property type="match status" value="1"/>
</dbReference>
<accession>A0A607YAS7</accession>
<dbReference type="PROSITE" id="PS50943">
    <property type="entry name" value="HTH_CROC1"/>
    <property type="match status" value="1"/>
</dbReference>
<dbReference type="AlphaFoldDB" id="A0A607YAS7"/>
<organism evidence="2">
    <name type="scientific">Salmonella enterica subsp. enterica serovar Albany</name>
    <dbReference type="NCBI Taxonomy" id="211968"/>
    <lineage>
        <taxon>Bacteria</taxon>
        <taxon>Pseudomonadati</taxon>
        <taxon>Pseudomonadota</taxon>
        <taxon>Gammaproteobacteria</taxon>
        <taxon>Enterobacterales</taxon>
        <taxon>Enterobacteriaceae</taxon>
        <taxon>Salmonella</taxon>
    </lineage>
</organism>
<sequence>MTAIDFNELTASFTPEQHELANQYHEQMKLENQLYLLREALELTQQEQAQALGITQPSVAAIEARGADLKISTLQRYIEALDGQLIIGAVLPGGKQVSFTL</sequence>
<dbReference type="SUPFAM" id="SSF47413">
    <property type="entry name" value="lambda repressor-like DNA-binding domains"/>
    <property type="match status" value="1"/>
</dbReference>
<comment type="caution">
    <text evidence="2">The sequence shown here is derived from an EMBL/GenBank/DDBJ whole genome shotgun (WGS) entry which is preliminary data.</text>
</comment>
<dbReference type="GO" id="GO:0003677">
    <property type="term" value="F:DNA binding"/>
    <property type="evidence" value="ECO:0007669"/>
    <property type="project" value="InterPro"/>
</dbReference>
<dbReference type="EMBL" id="AAKSWE010000026">
    <property type="protein sequence ID" value="ECV0369073.1"/>
    <property type="molecule type" value="Genomic_DNA"/>
</dbReference>
<dbReference type="SMART" id="SM00530">
    <property type="entry name" value="HTH_XRE"/>
    <property type="match status" value="1"/>
</dbReference>
<evidence type="ECO:0000313" key="2">
    <source>
        <dbReference type="EMBL" id="ECV0369073.1"/>
    </source>
</evidence>
<protein>
    <submittedName>
        <fullName evidence="2">XRE family transcriptional regulator</fullName>
    </submittedName>
</protein>
<gene>
    <name evidence="2" type="ORF">D3D97_20030</name>
</gene>
<name>A0A607YAS7_SALET</name>
<proteinExistence type="predicted"/>
<reference evidence="2" key="1">
    <citation type="submission" date="2018-09" db="EMBL/GenBank/DDBJ databases">
        <authorList>
            <consortium name="GenomeTrakr network: Whole genome sequencing for foodborne pathogen traceback"/>
        </authorList>
    </citation>
    <scope>NUCLEOTIDE SEQUENCE</scope>
    <source>
        <strain evidence="2">FSIS21822039</strain>
    </source>
</reference>
<feature type="domain" description="HTH cro/C1-type" evidence="1">
    <location>
        <begin position="34"/>
        <end position="90"/>
    </location>
</feature>
<dbReference type="InterPro" id="IPR010982">
    <property type="entry name" value="Lambda_DNA-bd_dom_sf"/>
</dbReference>
<evidence type="ECO:0000259" key="1">
    <source>
        <dbReference type="PROSITE" id="PS50943"/>
    </source>
</evidence>
<dbReference type="Gene3D" id="1.10.260.40">
    <property type="entry name" value="lambda repressor-like DNA-binding domains"/>
    <property type="match status" value="1"/>
</dbReference>
<dbReference type="CDD" id="cd00093">
    <property type="entry name" value="HTH_XRE"/>
    <property type="match status" value="1"/>
</dbReference>
<dbReference type="InterPro" id="IPR001387">
    <property type="entry name" value="Cro/C1-type_HTH"/>
</dbReference>